<evidence type="ECO:0000313" key="2">
    <source>
        <dbReference type="Proteomes" id="UP001153636"/>
    </source>
</evidence>
<dbReference type="AlphaFoldDB" id="A0A9P0GGZ0"/>
<evidence type="ECO:0000313" key="1">
    <source>
        <dbReference type="EMBL" id="CAH1115580.1"/>
    </source>
</evidence>
<dbReference type="EMBL" id="OV651821">
    <property type="protein sequence ID" value="CAH1115580.1"/>
    <property type="molecule type" value="Genomic_DNA"/>
</dbReference>
<protein>
    <submittedName>
        <fullName evidence="1">Uncharacterized protein</fullName>
    </submittedName>
</protein>
<accession>A0A9P0GGZ0</accession>
<gene>
    <name evidence="1" type="ORF">PSYICH_LOCUS15312</name>
</gene>
<dbReference type="Proteomes" id="UP001153636">
    <property type="component" value="Chromosome 9"/>
</dbReference>
<reference evidence="1" key="1">
    <citation type="submission" date="2022-01" db="EMBL/GenBank/DDBJ databases">
        <authorList>
            <person name="King R."/>
        </authorList>
    </citation>
    <scope>NUCLEOTIDE SEQUENCE</scope>
</reference>
<sequence length="138" mass="15989">MPPIVIDGKTTDQHSLIRDLKIQVKGDVSVKHTNATTIIFVEEREDHARVINNIKNDNISYHTFTSNEEKSHAFVLRGLAESTKIPHIEEDLEEEHEIKPRSIFHMKTRDRPLFLVVTDTAITLDYLNKNVRRVLHTI</sequence>
<name>A0A9P0GGZ0_9CUCU</name>
<proteinExistence type="predicted"/>
<dbReference type="OrthoDB" id="7487068at2759"/>
<organism evidence="1 2">
    <name type="scientific">Psylliodes chrysocephalus</name>
    <dbReference type="NCBI Taxonomy" id="3402493"/>
    <lineage>
        <taxon>Eukaryota</taxon>
        <taxon>Metazoa</taxon>
        <taxon>Ecdysozoa</taxon>
        <taxon>Arthropoda</taxon>
        <taxon>Hexapoda</taxon>
        <taxon>Insecta</taxon>
        <taxon>Pterygota</taxon>
        <taxon>Neoptera</taxon>
        <taxon>Endopterygota</taxon>
        <taxon>Coleoptera</taxon>
        <taxon>Polyphaga</taxon>
        <taxon>Cucujiformia</taxon>
        <taxon>Chrysomeloidea</taxon>
        <taxon>Chrysomelidae</taxon>
        <taxon>Galerucinae</taxon>
        <taxon>Alticini</taxon>
        <taxon>Psylliodes</taxon>
    </lineage>
</organism>
<keyword evidence="2" id="KW-1185">Reference proteome</keyword>